<feature type="region of interest" description="Disordered" evidence="1">
    <location>
        <begin position="32"/>
        <end position="188"/>
    </location>
</feature>
<name>A0ABT2M913_9MYCO</name>
<organism evidence="4 5">
    <name type="scientific">Mycobacterium deserti</name>
    <dbReference type="NCBI Taxonomy" id="2978347"/>
    <lineage>
        <taxon>Bacteria</taxon>
        <taxon>Bacillati</taxon>
        <taxon>Actinomycetota</taxon>
        <taxon>Actinomycetes</taxon>
        <taxon>Mycobacteriales</taxon>
        <taxon>Mycobacteriaceae</taxon>
        <taxon>Mycobacterium</taxon>
    </lineage>
</organism>
<protein>
    <submittedName>
        <fullName evidence="4">DUF4185 domain-containing protein</fullName>
    </submittedName>
</protein>
<dbReference type="InterPro" id="IPR025442">
    <property type="entry name" value="DUF4185"/>
</dbReference>
<accession>A0ABT2M913</accession>
<sequence length="704" mass="73622">MGASAYIGRVGGLAVALGVGAAVATGHGVAWADETGSTSSTSESSASTSADTAPTGSQPASSAAATNNTAAQTAGADADADEVDADEDDGDENADEDEDTDEENADEENDDTDADADTDGGEDLGVDTGGDGVVDTGAGTEPPAAQPGDDNASSNGAPAQPAAPAARAVAAASTGEEDKAAQNLTAGDTQANAQRMAVDITPAVEQTQTLITTTQTAAVPVALAATQAPAAPQNLLQRVVVNVLSSLGIGQFVSKLPGAPVWSPIVMALLGLGARREFNEPPMSFARALAAVSTSSVLTYPATSRTPQYISANTHFIEFVTGAGNLNNTTTRFGIGGTDLGIMWDNGIADNPATPDVNEHQVLIAFGDTFSNGWPNVRTGVWRFNTLFRSADGTLSNGLYVPNGVPYDHFSGSPMERPNWSDPILPSPGQPVHSPYAIGPEVTIIPTAGISTPYNNAYGARQYMSFMSVRSWDTPGRWTTNYSGIAYSDDNGQTWRIAPTSIRTAAAGRATVPYVSGNQNFQQGAFVAPPAGSPEAAAGWVYAYGTPSGRAGTVYLSRVQQTQILDVSKYEYWNGSTWVANTPSAAKPLLPGTTTSFFFFKQTTYPAVSEMSVQYNPYLKKYVMLYGDSGGKIVMRTATSPEGTWSAPTTLVGASSMAGKYAPYIHPWSGSDNVPTAEQKYLYWNLSTWNDYQVRLMRTDLTKV</sequence>
<keyword evidence="5" id="KW-1185">Reference proteome</keyword>
<feature type="domain" description="DUF4185" evidence="3">
    <location>
        <begin position="327"/>
        <end position="698"/>
    </location>
</feature>
<feature type="compositionally biased region" description="Low complexity" evidence="1">
    <location>
        <begin position="32"/>
        <end position="77"/>
    </location>
</feature>
<dbReference type="RefSeq" id="WP_260992788.1">
    <property type="nucleotide sequence ID" value="NZ_JAODWD010000002.1"/>
</dbReference>
<gene>
    <name evidence="4" type="ORF">N4S67_10000</name>
</gene>
<evidence type="ECO:0000256" key="2">
    <source>
        <dbReference type="SAM" id="SignalP"/>
    </source>
</evidence>
<evidence type="ECO:0000256" key="1">
    <source>
        <dbReference type="SAM" id="MobiDB-lite"/>
    </source>
</evidence>
<dbReference type="EMBL" id="JAODWD010000002">
    <property type="protein sequence ID" value="MCT7658753.1"/>
    <property type="molecule type" value="Genomic_DNA"/>
</dbReference>
<evidence type="ECO:0000259" key="3">
    <source>
        <dbReference type="Pfam" id="PF13810"/>
    </source>
</evidence>
<dbReference type="Proteomes" id="UP001206639">
    <property type="component" value="Unassembled WGS sequence"/>
</dbReference>
<dbReference type="Pfam" id="PF13810">
    <property type="entry name" value="DUF4185"/>
    <property type="match status" value="1"/>
</dbReference>
<proteinExistence type="predicted"/>
<keyword evidence="2" id="KW-0732">Signal</keyword>
<feature type="signal peptide" evidence="2">
    <location>
        <begin position="1"/>
        <end position="32"/>
    </location>
</feature>
<feature type="chain" id="PRO_5047490413" evidence="2">
    <location>
        <begin position="33"/>
        <end position="704"/>
    </location>
</feature>
<reference evidence="5" key="1">
    <citation type="submission" date="2023-07" db="EMBL/GenBank/DDBJ databases">
        <authorList>
            <person name="Deng Y."/>
            <person name="Zhang Y.-Q."/>
        </authorList>
    </citation>
    <scope>NUCLEOTIDE SEQUENCE [LARGE SCALE GENOMIC DNA]</scope>
    <source>
        <strain evidence="5">CPCC 205710</strain>
    </source>
</reference>
<feature type="compositionally biased region" description="Acidic residues" evidence="1">
    <location>
        <begin position="78"/>
        <end position="125"/>
    </location>
</feature>
<evidence type="ECO:0000313" key="4">
    <source>
        <dbReference type="EMBL" id="MCT7658753.1"/>
    </source>
</evidence>
<evidence type="ECO:0000313" key="5">
    <source>
        <dbReference type="Proteomes" id="UP001206639"/>
    </source>
</evidence>
<feature type="compositionally biased region" description="Low complexity" evidence="1">
    <location>
        <begin position="152"/>
        <end position="173"/>
    </location>
</feature>
<comment type="caution">
    <text evidence="4">The sequence shown here is derived from an EMBL/GenBank/DDBJ whole genome shotgun (WGS) entry which is preliminary data.</text>
</comment>